<keyword evidence="1" id="KW-0812">Transmembrane</keyword>
<keyword evidence="1" id="KW-1133">Transmembrane helix</keyword>
<organism evidence="2 3">
    <name type="scientific">Cinara cedri</name>
    <dbReference type="NCBI Taxonomy" id="506608"/>
    <lineage>
        <taxon>Eukaryota</taxon>
        <taxon>Metazoa</taxon>
        <taxon>Ecdysozoa</taxon>
        <taxon>Arthropoda</taxon>
        <taxon>Hexapoda</taxon>
        <taxon>Insecta</taxon>
        <taxon>Pterygota</taxon>
        <taxon>Neoptera</taxon>
        <taxon>Paraneoptera</taxon>
        <taxon>Hemiptera</taxon>
        <taxon>Sternorrhyncha</taxon>
        <taxon>Aphidomorpha</taxon>
        <taxon>Aphidoidea</taxon>
        <taxon>Aphididae</taxon>
        <taxon>Lachninae</taxon>
        <taxon>Cinara</taxon>
    </lineage>
</organism>
<accession>A0A5E4NSU2</accession>
<sequence length="122" mass="13895">MVISSKNQMQKAKLKTSPTKATLKLILYKTLLQPLWLYGVVIWGSAKKSNKRTIQAFQNICCRIITGAPWYISNNAINSDLRICSVNETATIYYKRFHAKIIFQPQPAHQGPCYTSTTRKSN</sequence>
<evidence type="ECO:0000256" key="1">
    <source>
        <dbReference type="SAM" id="Phobius"/>
    </source>
</evidence>
<keyword evidence="3" id="KW-1185">Reference proteome</keyword>
<dbReference type="OrthoDB" id="6617426at2759"/>
<name>A0A5E4NSU2_9HEMI</name>
<evidence type="ECO:0000313" key="3">
    <source>
        <dbReference type="Proteomes" id="UP000325440"/>
    </source>
</evidence>
<feature type="transmembrane region" description="Helical" evidence="1">
    <location>
        <begin position="21"/>
        <end position="44"/>
    </location>
</feature>
<protein>
    <submittedName>
        <fullName evidence="2">Uncharacterized protein</fullName>
    </submittedName>
</protein>
<reference evidence="2 3" key="1">
    <citation type="submission" date="2019-08" db="EMBL/GenBank/DDBJ databases">
        <authorList>
            <person name="Alioto T."/>
            <person name="Alioto T."/>
            <person name="Gomez Garrido J."/>
        </authorList>
    </citation>
    <scope>NUCLEOTIDE SEQUENCE [LARGE SCALE GENOMIC DNA]</scope>
</reference>
<dbReference type="Proteomes" id="UP000325440">
    <property type="component" value="Unassembled WGS sequence"/>
</dbReference>
<keyword evidence="1" id="KW-0472">Membrane</keyword>
<dbReference type="EMBL" id="CABPRJ010002428">
    <property type="protein sequence ID" value="VVC46025.1"/>
    <property type="molecule type" value="Genomic_DNA"/>
</dbReference>
<evidence type="ECO:0000313" key="2">
    <source>
        <dbReference type="EMBL" id="VVC46025.1"/>
    </source>
</evidence>
<dbReference type="AlphaFoldDB" id="A0A5E4NSU2"/>
<gene>
    <name evidence="2" type="ORF">CINCED_3A019135</name>
</gene>
<proteinExistence type="predicted"/>